<dbReference type="Pfam" id="PF12657">
    <property type="entry name" value="TFIIIC_delta"/>
    <property type="match status" value="1"/>
</dbReference>
<gene>
    <name evidence="3" type="ORF">Cfor_05271</name>
</gene>
<dbReference type="InterPro" id="IPR036322">
    <property type="entry name" value="WD40_repeat_dom_sf"/>
</dbReference>
<dbReference type="InterPro" id="IPR024761">
    <property type="entry name" value="TFIIIC_delta_N"/>
</dbReference>
<proteinExistence type="predicted"/>
<dbReference type="PANTHER" id="PTHR15496">
    <property type="entry name" value="GENERAL TRANSCRIPTION FACTOR 3C POLYPEPTIDE 4 FAMILY"/>
    <property type="match status" value="1"/>
</dbReference>
<organism evidence="3 4">
    <name type="scientific">Coptotermes formosanus</name>
    <name type="common">Formosan subterranean termite</name>
    <dbReference type="NCBI Taxonomy" id="36987"/>
    <lineage>
        <taxon>Eukaryota</taxon>
        <taxon>Metazoa</taxon>
        <taxon>Ecdysozoa</taxon>
        <taxon>Arthropoda</taxon>
        <taxon>Hexapoda</taxon>
        <taxon>Insecta</taxon>
        <taxon>Pterygota</taxon>
        <taxon>Neoptera</taxon>
        <taxon>Polyneoptera</taxon>
        <taxon>Dictyoptera</taxon>
        <taxon>Blattodea</taxon>
        <taxon>Blattoidea</taxon>
        <taxon>Termitoidae</taxon>
        <taxon>Rhinotermitidae</taxon>
        <taxon>Coptotermes</taxon>
    </lineage>
</organism>
<dbReference type="GO" id="GO:0000127">
    <property type="term" value="C:transcription factor TFIIIC complex"/>
    <property type="evidence" value="ECO:0007669"/>
    <property type="project" value="InterPro"/>
</dbReference>
<feature type="compositionally biased region" description="Polar residues" evidence="1">
    <location>
        <begin position="660"/>
        <end position="674"/>
    </location>
</feature>
<dbReference type="Proteomes" id="UP000502823">
    <property type="component" value="Unassembled WGS sequence"/>
</dbReference>
<comment type="caution">
    <text evidence="3">The sequence shown here is derived from an EMBL/GenBank/DDBJ whole genome shotgun (WGS) entry which is preliminary data.</text>
</comment>
<evidence type="ECO:0000313" key="4">
    <source>
        <dbReference type="Proteomes" id="UP000502823"/>
    </source>
</evidence>
<feature type="domain" description="Transcription factor IIIC 90kDa subunit N-terminal" evidence="2">
    <location>
        <begin position="85"/>
        <end position="491"/>
    </location>
</feature>
<accession>A0A6L2PTN7</accession>
<evidence type="ECO:0000259" key="2">
    <source>
        <dbReference type="Pfam" id="PF12657"/>
    </source>
</evidence>
<dbReference type="InParanoid" id="A0A6L2PTN7"/>
<name>A0A6L2PTN7_COPFO</name>
<dbReference type="PANTHER" id="PTHR15496:SF2">
    <property type="entry name" value="GENERAL TRANSCRIPTION FACTOR 3C POLYPEPTIDE 4"/>
    <property type="match status" value="1"/>
</dbReference>
<dbReference type="AlphaFoldDB" id="A0A6L2PTN7"/>
<dbReference type="GO" id="GO:0004402">
    <property type="term" value="F:histone acetyltransferase activity"/>
    <property type="evidence" value="ECO:0007669"/>
    <property type="project" value="InterPro"/>
</dbReference>
<reference evidence="4" key="1">
    <citation type="submission" date="2020-01" db="EMBL/GenBank/DDBJ databases">
        <title>Draft genome sequence of the Termite Coptotermes fromosanus.</title>
        <authorList>
            <person name="Itakura S."/>
            <person name="Yosikawa Y."/>
            <person name="Umezawa K."/>
        </authorList>
    </citation>
    <scope>NUCLEOTIDE SEQUENCE [LARGE SCALE GENOMIC DNA]</scope>
</reference>
<dbReference type="SUPFAM" id="SSF50978">
    <property type="entry name" value="WD40 repeat-like"/>
    <property type="match status" value="1"/>
</dbReference>
<keyword evidence="4" id="KW-1185">Reference proteome</keyword>
<dbReference type="InterPro" id="IPR044230">
    <property type="entry name" value="GTF3C4"/>
</dbReference>
<protein>
    <recommendedName>
        <fullName evidence="2">Transcription factor IIIC 90kDa subunit N-terminal domain-containing protein</fullName>
    </recommendedName>
</protein>
<dbReference type="Gene3D" id="2.130.10.10">
    <property type="entry name" value="YVTN repeat-like/Quinoprotein amine dehydrogenase"/>
    <property type="match status" value="1"/>
</dbReference>
<evidence type="ECO:0000313" key="3">
    <source>
        <dbReference type="EMBL" id="GFG35919.1"/>
    </source>
</evidence>
<dbReference type="GO" id="GO:0006384">
    <property type="term" value="P:transcription initiation at RNA polymerase III promoter"/>
    <property type="evidence" value="ECO:0007669"/>
    <property type="project" value="InterPro"/>
</dbReference>
<dbReference type="InterPro" id="IPR015943">
    <property type="entry name" value="WD40/YVTN_repeat-like_dom_sf"/>
</dbReference>
<sequence length="674" mass="75658">MPHPFAYKIVAWLGHKSSCLPLCSSEVQQMLWCCALLHSRPSWSAQLYPQLSAQFFVHKFEHIITCYFLHEKQTGFSFRPWVFHSVIEAGCVSLQEMMPDPDSPQPVLEFHRSWVEPSDYFPTSETGINCDDLVWKLDQRDVYRLVLDTGLAPKLTTTKSVPPYITQVAWSPAGMLQYGRCLLASLTNYGCVLVHIPRSKRWLTVVDISYLWSKYCCQNWSSDENESDSIAVLQSRVEELKATAVVWSNVMSDGDTDFALLVVGLLNGGVVIWRLNSIAVRSKKYDLQPQILLHFETKMHRITTLHWSAIDQQTGWLCVGDVKGVVKMFSLLMAQDKLQCTSSTELWCYSDHIQVFKLLTLPCDITDNCPATIIAVKGSSVIAVALDKGGAVVATSHYLVGNLSITGVVVVSKQSLLVVTHSGSFNILHVVRMGMELTLKMEALNSIKVPKSAYYGITASPNKAIFCLITSFCMLFDHLIQRDPAQLTFFQLCGPIDPYNLLLTNPSQSLRGYWDCLEVIRLQGPPFRKLRDQVDMLSTYDLKVHLWLCRFAVVQGDPEEDLEKQAALKEEMELVEQLILNRHVCKRVSELMKCETLTNEDKSSLSLLLSWLQKVDAGLVEAPVCVYCDTFLYLDDRLVPTGAEEGGEENEEAQSAGTEDGSSSVAQNGEKNVP</sequence>
<dbReference type="OrthoDB" id="8171084at2759"/>
<feature type="region of interest" description="Disordered" evidence="1">
    <location>
        <begin position="642"/>
        <end position="674"/>
    </location>
</feature>
<dbReference type="EMBL" id="BLKM01000587">
    <property type="protein sequence ID" value="GFG35919.1"/>
    <property type="molecule type" value="Genomic_DNA"/>
</dbReference>
<evidence type="ECO:0000256" key="1">
    <source>
        <dbReference type="SAM" id="MobiDB-lite"/>
    </source>
</evidence>